<evidence type="ECO:0000313" key="2">
    <source>
        <dbReference type="EMBL" id="PKB13584.1"/>
    </source>
</evidence>
<dbReference type="InterPro" id="IPR036010">
    <property type="entry name" value="2Fe-2S_ferredoxin-like_sf"/>
</dbReference>
<dbReference type="Gene3D" id="3.10.20.30">
    <property type="match status" value="1"/>
</dbReference>
<comment type="caution">
    <text evidence="2">The sequence shown here is derived from an EMBL/GenBank/DDBJ whole genome shotgun (WGS) entry which is preliminary data.</text>
</comment>
<feature type="domain" description="2Fe-2S ferredoxin-type" evidence="1">
    <location>
        <begin position="6"/>
        <end position="93"/>
    </location>
</feature>
<dbReference type="OrthoDB" id="7858822at2"/>
<reference evidence="2 3" key="1">
    <citation type="submission" date="2017-11" db="EMBL/GenBank/DDBJ databases">
        <title>Genomic Encyclopedia of Type Strains, Phase III (KMG-III): the genomes of soil and plant-associated and newly described type strains.</title>
        <authorList>
            <person name="Whitman W."/>
        </authorList>
    </citation>
    <scope>NUCLEOTIDE SEQUENCE [LARGE SCALE GENOMIC DNA]</scope>
    <source>
        <strain evidence="2 3">CGMCC 1.12274</strain>
    </source>
</reference>
<dbReference type="InterPro" id="IPR012675">
    <property type="entry name" value="Beta-grasp_dom_sf"/>
</dbReference>
<dbReference type="InterPro" id="IPR001041">
    <property type="entry name" value="2Fe-2S_ferredoxin-type"/>
</dbReference>
<evidence type="ECO:0000313" key="3">
    <source>
        <dbReference type="Proteomes" id="UP000232587"/>
    </source>
</evidence>
<dbReference type="Proteomes" id="UP000232587">
    <property type="component" value="Unassembled WGS sequence"/>
</dbReference>
<dbReference type="PROSITE" id="PS51085">
    <property type="entry name" value="2FE2S_FER_2"/>
    <property type="match status" value="1"/>
</dbReference>
<organism evidence="2 3">
    <name type="scientific">Novosphingobium kunmingense</name>
    <dbReference type="NCBI Taxonomy" id="1211806"/>
    <lineage>
        <taxon>Bacteria</taxon>
        <taxon>Pseudomonadati</taxon>
        <taxon>Pseudomonadota</taxon>
        <taxon>Alphaproteobacteria</taxon>
        <taxon>Sphingomonadales</taxon>
        <taxon>Sphingomonadaceae</taxon>
        <taxon>Novosphingobium</taxon>
    </lineage>
</organism>
<dbReference type="GO" id="GO:0051536">
    <property type="term" value="F:iron-sulfur cluster binding"/>
    <property type="evidence" value="ECO:0007669"/>
    <property type="project" value="InterPro"/>
</dbReference>
<dbReference type="Pfam" id="PF00111">
    <property type="entry name" value="Fer2"/>
    <property type="match status" value="1"/>
</dbReference>
<dbReference type="SUPFAM" id="SSF54292">
    <property type="entry name" value="2Fe-2S ferredoxin-like"/>
    <property type="match status" value="1"/>
</dbReference>
<protein>
    <submittedName>
        <fullName evidence="2">Ferredoxin</fullName>
    </submittedName>
</protein>
<name>A0A2N0H3R7_9SPHN</name>
<accession>A0A2N0H3R7</accession>
<dbReference type="CDD" id="cd00207">
    <property type="entry name" value="fer2"/>
    <property type="match status" value="1"/>
</dbReference>
<keyword evidence="3" id="KW-1185">Reference proteome</keyword>
<dbReference type="EMBL" id="PHUF01000006">
    <property type="protein sequence ID" value="PKB13584.1"/>
    <property type="molecule type" value="Genomic_DNA"/>
</dbReference>
<evidence type="ECO:0000259" key="1">
    <source>
        <dbReference type="PROSITE" id="PS51085"/>
    </source>
</evidence>
<sequence>MRTETHQIRIVGGGQFACPEGERVLIAMERSGGNDIGVGCRGGGCGFCVVRVVEGEYRTGKMSTAKVSVADQAKGYVLACRLYPLNDLVIEIG</sequence>
<proteinExistence type="predicted"/>
<dbReference type="RefSeq" id="WP_010891012.1">
    <property type="nucleotide sequence ID" value="NZ_PHUF01000006.1"/>
</dbReference>
<gene>
    <name evidence="2" type="ORF">B0I00_3020</name>
</gene>
<dbReference type="AlphaFoldDB" id="A0A2N0H3R7"/>